<dbReference type="RefSeq" id="WP_000443634.1">
    <property type="nucleotide sequence ID" value="NC_006511.1"/>
</dbReference>
<dbReference type="InterPro" id="IPR041657">
    <property type="entry name" value="HTH_17"/>
</dbReference>
<dbReference type="HOGENOM" id="CLU_163906_0_0_6"/>
<dbReference type="EMBL" id="CP000026">
    <property type="protein sequence ID" value="AAV78311.1"/>
    <property type="molecule type" value="Genomic_DNA"/>
</dbReference>
<reference evidence="2 3" key="1">
    <citation type="journal article" date="2004" name="Nat. Genet.">
        <title>Comparison of genome degradation in Paratyphi A and Typhi, human-restricted serovars of Salmonella enterica that cause typhoid.</title>
        <authorList>
            <person name="McClelland M."/>
            <person name="Sanderson K.E."/>
            <person name="Clifton S.W."/>
            <person name="Latreille P."/>
            <person name="Porwollik S."/>
            <person name="Sabo A."/>
            <person name="Meyer R."/>
            <person name="Bieri T."/>
            <person name="Ozersky P."/>
            <person name="McLellan M."/>
            <person name="Harkins C.R."/>
            <person name="Wang C."/>
            <person name="Nguyen C."/>
            <person name="Berghoff A."/>
            <person name="Elliott G."/>
            <person name="Kohlberg S."/>
            <person name="Strong C."/>
            <person name="Du F."/>
            <person name="Carter J."/>
            <person name="Kremizki C."/>
            <person name="Layman D."/>
            <person name="Leonard S."/>
            <person name="Sun H."/>
            <person name="Fulton L."/>
            <person name="Nash W."/>
            <person name="Miner T."/>
            <person name="Minx P."/>
            <person name="Delehaunty K."/>
            <person name="Fronick C."/>
            <person name="Magrini V."/>
            <person name="Nhan M."/>
            <person name="Warren W."/>
            <person name="Florea L."/>
            <person name="Spieth J."/>
            <person name="Wilson R.K."/>
        </authorList>
    </citation>
    <scope>NUCLEOTIDE SEQUENCE [LARGE SCALE GENOMIC DNA]</scope>
    <source>
        <strain evidence="3">ATCC 9150 / SARB42</strain>
    </source>
</reference>
<organism evidence="2 3">
    <name type="scientific">Salmonella paratyphi A (strain ATCC 9150 / SARB42)</name>
    <dbReference type="NCBI Taxonomy" id="295319"/>
    <lineage>
        <taxon>Bacteria</taxon>
        <taxon>Pseudomonadati</taxon>
        <taxon>Pseudomonadota</taxon>
        <taxon>Gammaproteobacteria</taxon>
        <taxon>Enterobacterales</taxon>
        <taxon>Enterobacteriaceae</taxon>
        <taxon>Salmonella</taxon>
    </lineage>
</organism>
<protein>
    <submittedName>
        <fullName evidence="2">Excisionase</fullName>
    </submittedName>
</protein>
<gene>
    <name evidence="2" type="primary">xis</name>
    <name evidence="2" type="ordered locus">SPA2430</name>
</gene>
<feature type="domain" description="Helix-turn-helix" evidence="1">
    <location>
        <begin position="6"/>
        <end position="35"/>
    </location>
</feature>
<dbReference type="SMR" id="A0A0H2WRT1"/>
<name>A0A0H2WRT1_SALPA</name>
<dbReference type="AlphaFoldDB" id="A0A0H2WRT1"/>
<dbReference type="Proteomes" id="UP000008185">
    <property type="component" value="Chromosome"/>
</dbReference>
<dbReference type="Pfam" id="PF12728">
    <property type="entry name" value="HTH_17"/>
    <property type="match status" value="1"/>
</dbReference>
<proteinExistence type="predicted"/>
<evidence type="ECO:0000313" key="3">
    <source>
        <dbReference type="Proteomes" id="UP000008185"/>
    </source>
</evidence>
<evidence type="ECO:0000259" key="1">
    <source>
        <dbReference type="Pfam" id="PF12728"/>
    </source>
</evidence>
<evidence type="ECO:0000313" key="2">
    <source>
        <dbReference type="EMBL" id="AAV78311.1"/>
    </source>
</evidence>
<dbReference type="KEGG" id="spt:SPA2430"/>
<accession>A0A0H2WRT1</accession>
<sequence>MESHSLTLDEACAFLKISRPTATNWIRTGRLQATRKDPTKPKSPYLTTRQACIAALQSPLHTVQVSAGDDITEELKCHYSAEVKPGTPVSHCRTAKDLSSLLGQRTKGRPQSFMTS</sequence>